<dbReference type="Pfam" id="PF00248">
    <property type="entry name" value="Aldo_ket_red"/>
    <property type="match status" value="1"/>
</dbReference>
<dbReference type="InterPro" id="IPR036812">
    <property type="entry name" value="NAD(P)_OxRdtase_dom_sf"/>
</dbReference>
<accession>A0A8J2ZZI0</accession>
<dbReference type="InterPro" id="IPR023210">
    <property type="entry name" value="NADP_OxRdtase_dom"/>
</dbReference>
<dbReference type="RefSeq" id="WP_188498916.1">
    <property type="nucleotide sequence ID" value="NZ_BMFV01000039.1"/>
</dbReference>
<evidence type="ECO:0000259" key="1">
    <source>
        <dbReference type="Pfam" id="PF00248"/>
    </source>
</evidence>
<reference evidence="2" key="1">
    <citation type="journal article" date="2014" name="Int. J. Syst. Evol. Microbiol.">
        <title>Complete genome sequence of Corynebacterium casei LMG S-19264T (=DSM 44701T), isolated from a smear-ripened cheese.</title>
        <authorList>
            <consortium name="US DOE Joint Genome Institute (JGI-PGF)"/>
            <person name="Walter F."/>
            <person name="Albersmeier A."/>
            <person name="Kalinowski J."/>
            <person name="Ruckert C."/>
        </authorList>
    </citation>
    <scope>NUCLEOTIDE SEQUENCE</scope>
    <source>
        <strain evidence="2">CGMCC 1.12777</strain>
    </source>
</reference>
<dbReference type="SUPFAM" id="SSF51430">
    <property type="entry name" value="NAD(P)-linked oxidoreductase"/>
    <property type="match status" value="1"/>
</dbReference>
<dbReference type="PANTHER" id="PTHR43312:SF1">
    <property type="entry name" value="NADP-DEPENDENT OXIDOREDUCTASE DOMAIN-CONTAINING PROTEIN"/>
    <property type="match status" value="1"/>
</dbReference>
<dbReference type="EMBL" id="BMFV01000039">
    <property type="protein sequence ID" value="GGH87471.1"/>
    <property type="molecule type" value="Genomic_DNA"/>
</dbReference>
<evidence type="ECO:0000313" key="3">
    <source>
        <dbReference type="Proteomes" id="UP000656813"/>
    </source>
</evidence>
<dbReference type="Proteomes" id="UP000656813">
    <property type="component" value="Unassembled WGS sequence"/>
</dbReference>
<feature type="domain" description="NADP-dependent oxidoreductase" evidence="1">
    <location>
        <begin position="16"/>
        <end position="198"/>
    </location>
</feature>
<name>A0A8J2ZZI0_9BACL</name>
<protein>
    <submittedName>
        <fullName evidence="2">Aldo/keto reductase</fullName>
    </submittedName>
</protein>
<organism evidence="2 3">
    <name type="scientific">Pullulanibacillus pueri</name>
    <dbReference type="NCBI Taxonomy" id="1437324"/>
    <lineage>
        <taxon>Bacteria</taxon>
        <taxon>Bacillati</taxon>
        <taxon>Bacillota</taxon>
        <taxon>Bacilli</taxon>
        <taxon>Bacillales</taxon>
        <taxon>Sporolactobacillaceae</taxon>
        <taxon>Pullulanibacillus</taxon>
    </lineage>
</organism>
<reference evidence="2" key="2">
    <citation type="submission" date="2020-09" db="EMBL/GenBank/DDBJ databases">
        <authorList>
            <person name="Sun Q."/>
            <person name="Zhou Y."/>
        </authorList>
    </citation>
    <scope>NUCLEOTIDE SEQUENCE</scope>
    <source>
        <strain evidence="2">CGMCC 1.12777</strain>
    </source>
</reference>
<dbReference type="PANTHER" id="PTHR43312">
    <property type="entry name" value="D-THREO-ALDOSE 1-DEHYDROGENASE"/>
    <property type="match status" value="1"/>
</dbReference>
<proteinExistence type="predicted"/>
<evidence type="ECO:0000313" key="2">
    <source>
        <dbReference type="EMBL" id="GGH87471.1"/>
    </source>
</evidence>
<dbReference type="AlphaFoldDB" id="A0A8J2ZZI0"/>
<dbReference type="CDD" id="cd19099">
    <property type="entry name" value="AKR_unchar"/>
    <property type="match status" value="1"/>
</dbReference>
<keyword evidence="3" id="KW-1185">Reference proteome</keyword>
<comment type="caution">
    <text evidence="2">The sequence shown here is derived from an EMBL/GenBank/DDBJ whole genome shotgun (WGS) entry which is preliminary data.</text>
</comment>
<gene>
    <name evidence="2" type="ORF">GCM10007096_37570</name>
</gene>
<dbReference type="InterPro" id="IPR053135">
    <property type="entry name" value="AKR2_Oxidoreductase"/>
</dbReference>
<dbReference type="Gene3D" id="3.20.20.100">
    <property type="entry name" value="NADP-dependent oxidoreductase domain"/>
    <property type="match status" value="1"/>
</dbReference>
<sequence>MITGFATKKLSPIAIGTHLGEMNHEDSLKYQEALVYALTHGINFIDTALNYRGMKSERDIGVVLRHLISETGKYERSECFISTKAGIIPGDIDAGLVPKAYLQKKLIEPGIISVEDLHVVGHQKHILTPRYYDFAIEQSRMHMGLETIDLHYIHNPELSIAVLGPERFYKQLETLFTFYETKIEEKKLRYYGMASWDAFLLNPSEKGFISLEKVIQIAHAVAGEHHHFKFIQLPFNLFNTAAATTWTQSIQGRRFSAIEAANRLGLTVTVSAPLAQGKAFSETKRPEDFLQFVLDHPGVTAAMVGMKQKSHVQKNLALLSLYP</sequence>